<accession>A0A2S3YNK8</accession>
<dbReference type="Proteomes" id="UP000237511">
    <property type="component" value="Unassembled WGS sequence"/>
</dbReference>
<proteinExistence type="predicted"/>
<gene>
    <name evidence="1" type="ORF">ATY31_14365</name>
</gene>
<dbReference type="InterPro" id="IPR053714">
    <property type="entry name" value="Iso_Racemase_Enz_sf"/>
</dbReference>
<dbReference type="AlphaFoldDB" id="A0A2S3YNK8"/>
<dbReference type="RefSeq" id="WP_097528013.1">
    <property type="nucleotide sequence ID" value="NZ_LODU01000028.1"/>
</dbReference>
<protein>
    <recommendedName>
        <fullName evidence="3">Asp/Glu/hydantoin racemase</fullName>
    </recommendedName>
</protein>
<name>A0A2S3YNK8_9HYPH</name>
<comment type="caution">
    <text evidence="1">The sequence shown here is derived from an EMBL/GenBank/DDBJ whole genome shotgun (WGS) entry which is preliminary data.</text>
</comment>
<sequence>MSSQGSTVLGILELDEGLSPDDPAYLPREESLFHPATFNRPIITEMVESAFAEVVIRGDASLEGACVAAARRLVDRGADVITADCGFMIRHQAAISAAVDVPVVTSSLLLVHALLRQLAPAKKLAVITADSRHCTEDLLGIHQAFDRKRVVIGGIQDGIYVRNALARPLVRTDVEQIEQEVGGCIARLRIEHPEIALILFECTGFPVVTNTLRRKTGLPIYDITDLCKLTLSTVGIRG</sequence>
<organism evidence="1 2">
    <name type="scientific">Sinorhizobium americanum</name>
    <dbReference type="NCBI Taxonomy" id="194963"/>
    <lineage>
        <taxon>Bacteria</taxon>
        <taxon>Pseudomonadati</taxon>
        <taxon>Pseudomonadota</taxon>
        <taxon>Alphaproteobacteria</taxon>
        <taxon>Hyphomicrobiales</taxon>
        <taxon>Rhizobiaceae</taxon>
        <taxon>Sinorhizobium/Ensifer group</taxon>
        <taxon>Sinorhizobium</taxon>
    </lineage>
</organism>
<evidence type="ECO:0000313" key="2">
    <source>
        <dbReference type="Proteomes" id="UP000237511"/>
    </source>
</evidence>
<evidence type="ECO:0008006" key="3">
    <source>
        <dbReference type="Google" id="ProtNLM"/>
    </source>
</evidence>
<dbReference type="Gene3D" id="3.40.50.12500">
    <property type="match status" value="1"/>
</dbReference>
<evidence type="ECO:0000313" key="1">
    <source>
        <dbReference type="EMBL" id="POH30608.1"/>
    </source>
</evidence>
<dbReference type="EMBL" id="LODU01000028">
    <property type="protein sequence ID" value="POH30608.1"/>
    <property type="molecule type" value="Genomic_DNA"/>
</dbReference>
<reference evidence="1 2" key="1">
    <citation type="journal article" date="2014" name="Syst. Appl. Microbiol.">
        <title>Microsymbionts of Phaseolus vulgaris in acid and alkaline soils of Mexico.</title>
        <authorList>
            <person name="Verastegui-Valdes M.M."/>
            <person name="Zhang Y.J."/>
            <person name="Rivera-Orduna F.N."/>
            <person name="Cheng H.P."/>
            <person name="Sui X.H."/>
            <person name="Wang E.T."/>
        </authorList>
    </citation>
    <scope>NUCLEOTIDE SEQUENCE [LARGE SCALE GENOMIC DNA]</scope>
    <source>
        <strain evidence="1 2">FG01</strain>
    </source>
</reference>